<accession>A0A1Z5K9R5</accession>
<proteinExistence type="predicted"/>
<protein>
    <submittedName>
        <fullName evidence="1">Uncharacterized protein</fullName>
    </submittedName>
</protein>
<name>A0A1Z5K9R5_FISSO</name>
<dbReference type="Proteomes" id="UP000198406">
    <property type="component" value="Unassembled WGS sequence"/>
</dbReference>
<reference evidence="1 2" key="1">
    <citation type="journal article" date="2015" name="Plant Cell">
        <title>Oil accumulation by the oleaginous diatom Fistulifera solaris as revealed by the genome and transcriptome.</title>
        <authorList>
            <person name="Tanaka T."/>
            <person name="Maeda Y."/>
            <person name="Veluchamy A."/>
            <person name="Tanaka M."/>
            <person name="Abida H."/>
            <person name="Marechal E."/>
            <person name="Bowler C."/>
            <person name="Muto M."/>
            <person name="Sunaga Y."/>
            <person name="Tanaka M."/>
            <person name="Yoshino T."/>
            <person name="Taniguchi T."/>
            <person name="Fukuda Y."/>
            <person name="Nemoto M."/>
            <person name="Matsumoto M."/>
            <person name="Wong P.S."/>
            <person name="Aburatani S."/>
            <person name="Fujibuchi W."/>
        </authorList>
    </citation>
    <scope>NUCLEOTIDE SEQUENCE [LARGE SCALE GENOMIC DNA]</scope>
    <source>
        <strain evidence="1 2">JPCC DA0580</strain>
    </source>
</reference>
<dbReference type="AlphaFoldDB" id="A0A1Z5K9R5"/>
<evidence type="ECO:0000313" key="1">
    <source>
        <dbReference type="EMBL" id="GAX22902.1"/>
    </source>
</evidence>
<dbReference type="InParanoid" id="A0A1Z5K9R5"/>
<comment type="caution">
    <text evidence="1">The sequence shown here is derived from an EMBL/GenBank/DDBJ whole genome shotgun (WGS) entry which is preliminary data.</text>
</comment>
<keyword evidence="2" id="KW-1185">Reference proteome</keyword>
<sequence length="165" mass="19457">MGFIPPTFVSLQRHHSRRKRVAFSLQNETIYVPSFVTSFFPNEEEASSRKSDLWYRPADLAGFREEARSLCRRCPSLLSQENLRGLEQRLCPERKRRKYVSNRCIVHASKKRDADHLAALCRKINEWSTELAVIEGARDFDRAWCDERKRLVETDCSRCVRQRHS</sequence>
<organism evidence="1 2">
    <name type="scientific">Fistulifera solaris</name>
    <name type="common">Oleaginous diatom</name>
    <dbReference type="NCBI Taxonomy" id="1519565"/>
    <lineage>
        <taxon>Eukaryota</taxon>
        <taxon>Sar</taxon>
        <taxon>Stramenopiles</taxon>
        <taxon>Ochrophyta</taxon>
        <taxon>Bacillariophyta</taxon>
        <taxon>Bacillariophyceae</taxon>
        <taxon>Bacillariophycidae</taxon>
        <taxon>Naviculales</taxon>
        <taxon>Naviculaceae</taxon>
        <taxon>Fistulifera</taxon>
    </lineage>
</organism>
<dbReference type="EMBL" id="BDSP01000191">
    <property type="protein sequence ID" value="GAX22902.1"/>
    <property type="molecule type" value="Genomic_DNA"/>
</dbReference>
<gene>
    <name evidence="1" type="ORF">FisN_24Lh189</name>
</gene>
<evidence type="ECO:0000313" key="2">
    <source>
        <dbReference type="Proteomes" id="UP000198406"/>
    </source>
</evidence>